<dbReference type="EMBL" id="MU004189">
    <property type="protein sequence ID" value="KAF2495459.1"/>
    <property type="molecule type" value="Genomic_DNA"/>
</dbReference>
<gene>
    <name evidence="1" type="ORF">BU16DRAFT_561742</name>
</gene>
<accession>A0A6A6QTF3</accession>
<sequence length="76" mass="8860">MSKIGTITQTRTKDMAIGTARRRTTTTTGWGMQFLIAVLQMPWARRKVVKLSKFLDEWLYEHPEDPTNLARYCNEV</sequence>
<protein>
    <submittedName>
        <fullName evidence="1">Uncharacterized protein</fullName>
    </submittedName>
</protein>
<reference evidence="1" key="1">
    <citation type="journal article" date="2020" name="Stud. Mycol.">
        <title>101 Dothideomycetes genomes: a test case for predicting lifestyles and emergence of pathogens.</title>
        <authorList>
            <person name="Haridas S."/>
            <person name="Albert R."/>
            <person name="Binder M."/>
            <person name="Bloem J."/>
            <person name="Labutti K."/>
            <person name="Salamov A."/>
            <person name="Andreopoulos B."/>
            <person name="Baker S."/>
            <person name="Barry K."/>
            <person name="Bills G."/>
            <person name="Bluhm B."/>
            <person name="Cannon C."/>
            <person name="Castanera R."/>
            <person name="Culley D."/>
            <person name="Daum C."/>
            <person name="Ezra D."/>
            <person name="Gonzalez J."/>
            <person name="Henrissat B."/>
            <person name="Kuo A."/>
            <person name="Liang C."/>
            <person name="Lipzen A."/>
            <person name="Lutzoni F."/>
            <person name="Magnuson J."/>
            <person name="Mondo S."/>
            <person name="Nolan M."/>
            <person name="Ohm R."/>
            <person name="Pangilinan J."/>
            <person name="Park H.-J."/>
            <person name="Ramirez L."/>
            <person name="Alfaro M."/>
            <person name="Sun H."/>
            <person name="Tritt A."/>
            <person name="Yoshinaga Y."/>
            <person name="Zwiers L.-H."/>
            <person name="Turgeon B."/>
            <person name="Goodwin S."/>
            <person name="Spatafora J."/>
            <person name="Crous P."/>
            <person name="Grigoriev I."/>
        </authorList>
    </citation>
    <scope>NUCLEOTIDE SEQUENCE</scope>
    <source>
        <strain evidence="1">CBS 269.34</strain>
    </source>
</reference>
<dbReference type="AlphaFoldDB" id="A0A6A6QTF3"/>
<name>A0A6A6QTF3_9PEZI</name>
<proteinExistence type="predicted"/>
<evidence type="ECO:0000313" key="2">
    <source>
        <dbReference type="Proteomes" id="UP000799750"/>
    </source>
</evidence>
<dbReference type="Proteomes" id="UP000799750">
    <property type="component" value="Unassembled WGS sequence"/>
</dbReference>
<evidence type="ECO:0000313" key="1">
    <source>
        <dbReference type="EMBL" id="KAF2495459.1"/>
    </source>
</evidence>
<organism evidence="1 2">
    <name type="scientific">Lophium mytilinum</name>
    <dbReference type="NCBI Taxonomy" id="390894"/>
    <lineage>
        <taxon>Eukaryota</taxon>
        <taxon>Fungi</taxon>
        <taxon>Dikarya</taxon>
        <taxon>Ascomycota</taxon>
        <taxon>Pezizomycotina</taxon>
        <taxon>Dothideomycetes</taxon>
        <taxon>Pleosporomycetidae</taxon>
        <taxon>Mytilinidiales</taxon>
        <taxon>Mytilinidiaceae</taxon>
        <taxon>Lophium</taxon>
    </lineage>
</organism>
<keyword evidence="2" id="KW-1185">Reference proteome</keyword>